<dbReference type="InterPro" id="IPR052755">
    <property type="entry name" value="Lysozyme_Inhibitor_LprI"/>
</dbReference>
<sequence>MRRINPTVLALGGIVILLLLFWAFSANRSADQDKLTGNETAGAPQASAEQRCASKATYDLIKRDLFRRAAQTRESDQSAFDRISASAVIRMENPVMESEDDSSGAVNCSGSLSLDLPPGLAVIGGRRSLSADVDYSVQPAADGSGTVVLLRNADAIVTPLATLARVEDTASLPTPDAPPPPASNDPLAPQPPETVIEPGPTEPAPVRQGQARPSFNCANARTRGETAVCSDAGLASLDRQMAAQFNGAMSRADGEERALLQQTRGRFLSYRDSCRSDSCIADAYRGRMREISDIMSGRWQPR</sequence>
<gene>
    <name evidence="2" type="ORF">H9L13_08240</name>
</gene>
<evidence type="ECO:0008006" key="4">
    <source>
        <dbReference type="Google" id="ProtNLM"/>
    </source>
</evidence>
<dbReference type="EMBL" id="CP060718">
    <property type="protein sequence ID" value="QNN66679.1"/>
    <property type="molecule type" value="Genomic_DNA"/>
</dbReference>
<accession>A0A7G9SFQ4</accession>
<dbReference type="Proteomes" id="UP000515971">
    <property type="component" value="Chromosome"/>
</dbReference>
<reference evidence="2 3" key="1">
    <citation type="submission" date="2020-08" db="EMBL/GenBank/DDBJ databases">
        <title>Genome sequence of Sphingomonas lutea KCTC 23642T.</title>
        <authorList>
            <person name="Hyun D.-W."/>
            <person name="Bae J.-W."/>
        </authorList>
    </citation>
    <scope>NUCLEOTIDE SEQUENCE [LARGE SCALE GENOMIC DNA]</scope>
    <source>
        <strain evidence="2 3">KCTC 23642</strain>
    </source>
</reference>
<dbReference type="PANTHER" id="PTHR37549">
    <property type="entry name" value="LIPOPROTEIN LPRI"/>
    <property type="match status" value="1"/>
</dbReference>
<feature type="compositionally biased region" description="Pro residues" evidence="1">
    <location>
        <begin position="175"/>
        <end position="192"/>
    </location>
</feature>
<evidence type="ECO:0000313" key="3">
    <source>
        <dbReference type="Proteomes" id="UP000515971"/>
    </source>
</evidence>
<keyword evidence="3" id="KW-1185">Reference proteome</keyword>
<dbReference type="KEGG" id="slut:H9L13_08240"/>
<protein>
    <recommendedName>
        <fullName evidence="4">DUF1311 domain-containing protein</fullName>
    </recommendedName>
</protein>
<proteinExistence type="predicted"/>
<evidence type="ECO:0000313" key="2">
    <source>
        <dbReference type="EMBL" id="QNN66679.1"/>
    </source>
</evidence>
<evidence type="ECO:0000256" key="1">
    <source>
        <dbReference type="SAM" id="MobiDB-lite"/>
    </source>
</evidence>
<dbReference type="RefSeq" id="WP_187537271.1">
    <property type="nucleotide sequence ID" value="NZ_BAABJT010000001.1"/>
</dbReference>
<dbReference type="GO" id="GO:0005576">
    <property type="term" value="C:extracellular region"/>
    <property type="evidence" value="ECO:0007669"/>
    <property type="project" value="TreeGrafter"/>
</dbReference>
<dbReference type="AlphaFoldDB" id="A0A7G9SFQ4"/>
<feature type="region of interest" description="Disordered" evidence="1">
    <location>
        <begin position="170"/>
        <end position="211"/>
    </location>
</feature>
<organism evidence="2 3">
    <name type="scientific">Sphingomonas lutea</name>
    <dbReference type="NCBI Taxonomy" id="1045317"/>
    <lineage>
        <taxon>Bacteria</taxon>
        <taxon>Pseudomonadati</taxon>
        <taxon>Pseudomonadota</taxon>
        <taxon>Alphaproteobacteria</taxon>
        <taxon>Sphingomonadales</taxon>
        <taxon>Sphingomonadaceae</taxon>
        <taxon>Sphingomonas</taxon>
    </lineage>
</organism>
<dbReference type="PANTHER" id="PTHR37549:SF1">
    <property type="entry name" value="LIPOPROTEIN LPRI"/>
    <property type="match status" value="1"/>
</dbReference>
<name>A0A7G9SFQ4_9SPHN</name>